<protein>
    <recommendedName>
        <fullName evidence="2">VOC domain-containing protein</fullName>
    </recommendedName>
</protein>
<evidence type="ECO:0008006" key="2">
    <source>
        <dbReference type="Google" id="ProtNLM"/>
    </source>
</evidence>
<dbReference type="EMBL" id="MT142156">
    <property type="protein sequence ID" value="QJA75334.1"/>
    <property type="molecule type" value="Genomic_DNA"/>
</dbReference>
<dbReference type="InterPro" id="IPR029068">
    <property type="entry name" value="Glyas_Bleomycin-R_OHBP_Dase"/>
</dbReference>
<accession>A0A6M3JZK3</accession>
<organism evidence="1">
    <name type="scientific">viral metagenome</name>
    <dbReference type="NCBI Taxonomy" id="1070528"/>
    <lineage>
        <taxon>unclassified sequences</taxon>
        <taxon>metagenomes</taxon>
        <taxon>organismal metagenomes</taxon>
    </lineage>
</organism>
<sequence length="77" mass="8988">MNLRHVGILVKDLARSVNLYRKMGFILMGDVEALRVQKMIDKDGKIFELVQGNWSPHIAVNWYRDEDGNLIEFVEEI</sequence>
<evidence type="ECO:0000313" key="1">
    <source>
        <dbReference type="EMBL" id="QJA75334.1"/>
    </source>
</evidence>
<dbReference type="AlphaFoldDB" id="A0A6M3JZK3"/>
<gene>
    <name evidence="1" type="ORF">MM415A01816_0013</name>
</gene>
<proteinExistence type="predicted"/>
<reference evidence="1" key="1">
    <citation type="submission" date="2020-03" db="EMBL/GenBank/DDBJ databases">
        <title>The deep terrestrial virosphere.</title>
        <authorList>
            <person name="Holmfeldt K."/>
            <person name="Nilsson E."/>
            <person name="Simone D."/>
            <person name="Lopez-Fernandez M."/>
            <person name="Wu X."/>
            <person name="de Brujin I."/>
            <person name="Lundin D."/>
            <person name="Andersson A."/>
            <person name="Bertilsson S."/>
            <person name="Dopson M."/>
        </authorList>
    </citation>
    <scope>NUCLEOTIDE SEQUENCE</scope>
    <source>
        <strain evidence="1">MM415A01816</strain>
    </source>
</reference>
<dbReference type="Gene3D" id="3.10.180.10">
    <property type="entry name" value="2,3-Dihydroxybiphenyl 1,2-Dioxygenase, domain 1"/>
    <property type="match status" value="1"/>
</dbReference>
<name>A0A6M3JZK3_9ZZZZ</name>
<dbReference type="SUPFAM" id="SSF54593">
    <property type="entry name" value="Glyoxalase/Bleomycin resistance protein/Dihydroxybiphenyl dioxygenase"/>
    <property type="match status" value="1"/>
</dbReference>